<evidence type="ECO:0000313" key="2">
    <source>
        <dbReference type="Proteomes" id="UP000887013"/>
    </source>
</evidence>
<keyword evidence="1" id="KW-0067">ATP-binding</keyword>
<accession>A0A8X6NWX6</accession>
<evidence type="ECO:0000313" key="1">
    <source>
        <dbReference type="EMBL" id="GFT39544.1"/>
    </source>
</evidence>
<dbReference type="InterPro" id="IPR027417">
    <property type="entry name" value="P-loop_NTPase"/>
</dbReference>
<organism evidence="1 2">
    <name type="scientific">Nephila pilipes</name>
    <name type="common">Giant wood spider</name>
    <name type="synonym">Nephila maculata</name>
    <dbReference type="NCBI Taxonomy" id="299642"/>
    <lineage>
        <taxon>Eukaryota</taxon>
        <taxon>Metazoa</taxon>
        <taxon>Ecdysozoa</taxon>
        <taxon>Arthropoda</taxon>
        <taxon>Chelicerata</taxon>
        <taxon>Arachnida</taxon>
        <taxon>Araneae</taxon>
        <taxon>Araneomorphae</taxon>
        <taxon>Entelegynae</taxon>
        <taxon>Araneoidea</taxon>
        <taxon>Nephilidae</taxon>
        <taxon>Nephila</taxon>
    </lineage>
</organism>
<protein>
    <submittedName>
        <fullName evidence="1">ATP-dependent DNA helicase</fullName>
    </submittedName>
</protein>
<dbReference type="AlphaFoldDB" id="A0A8X6NWX6"/>
<dbReference type="Gene3D" id="3.40.50.300">
    <property type="entry name" value="P-loop containing nucleotide triphosphate hydrolases"/>
    <property type="match status" value="1"/>
</dbReference>
<dbReference type="Proteomes" id="UP000887013">
    <property type="component" value="Unassembled WGS sequence"/>
</dbReference>
<name>A0A8X6NWX6_NEPPI</name>
<keyword evidence="1" id="KW-0378">Hydrolase</keyword>
<keyword evidence="1" id="KW-0547">Nucleotide-binding</keyword>
<reference evidence="1" key="1">
    <citation type="submission" date="2020-08" db="EMBL/GenBank/DDBJ databases">
        <title>Multicomponent nature underlies the extraordinary mechanical properties of spider dragline silk.</title>
        <authorList>
            <person name="Kono N."/>
            <person name="Nakamura H."/>
            <person name="Mori M."/>
            <person name="Yoshida Y."/>
            <person name="Ohtoshi R."/>
            <person name="Malay A.D."/>
            <person name="Moran D.A.P."/>
            <person name="Tomita M."/>
            <person name="Numata K."/>
            <person name="Arakawa K."/>
        </authorList>
    </citation>
    <scope>NUCLEOTIDE SEQUENCE</scope>
</reference>
<dbReference type="GO" id="GO:0004386">
    <property type="term" value="F:helicase activity"/>
    <property type="evidence" value="ECO:0007669"/>
    <property type="project" value="UniProtKB-KW"/>
</dbReference>
<gene>
    <name evidence="1" type="primary">AVEN_184278_1</name>
    <name evidence="1" type="ORF">NPIL_109321</name>
</gene>
<sequence>MTEIYRKRDRILGMALNRKHAFELLNESPETLHYDDIAKIPEEERINEEHFERASKAGNECKPVVKVCALTSVTARLVRGQTLHITLRLPVQKDGRIAPMQNLIENYLKVMREQRKNIEFLFIDEISMVPYEMLYIIENRLQHSNPWKSLRSSHVIYYENPYYKNQSKRKFCMLF</sequence>
<comment type="caution">
    <text evidence="1">The sequence shown here is derived from an EMBL/GenBank/DDBJ whole genome shotgun (WGS) entry which is preliminary data.</text>
</comment>
<proteinExistence type="predicted"/>
<keyword evidence="2" id="KW-1185">Reference proteome</keyword>
<keyword evidence="1" id="KW-0347">Helicase</keyword>
<dbReference type="EMBL" id="BMAW01109681">
    <property type="protein sequence ID" value="GFT39544.1"/>
    <property type="molecule type" value="Genomic_DNA"/>
</dbReference>
<dbReference type="OrthoDB" id="416437at2759"/>